<comment type="caution">
    <text evidence="4">The sequence shown here is derived from an EMBL/GenBank/DDBJ whole genome shotgun (WGS) entry which is preliminary data.</text>
</comment>
<accession>A0A7K0DWD8</accession>
<organism evidence="4 5">
    <name type="scientific">Nocardia aurantia</name>
    <dbReference type="NCBI Taxonomy" id="2585199"/>
    <lineage>
        <taxon>Bacteria</taxon>
        <taxon>Bacillati</taxon>
        <taxon>Actinomycetota</taxon>
        <taxon>Actinomycetes</taxon>
        <taxon>Mycobacteriales</taxon>
        <taxon>Nocardiaceae</taxon>
        <taxon>Nocardia</taxon>
    </lineage>
</organism>
<protein>
    <recommendedName>
        <fullName evidence="6">TPM domain-containing protein</fullName>
    </recommendedName>
</protein>
<proteinExistence type="predicted"/>
<feature type="compositionally biased region" description="Gly residues" evidence="1">
    <location>
        <begin position="193"/>
        <end position="223"/>
    </location>
</feature>
<keyword evidence="2" id="KW-1133">Transmembrane helix</keyword>
<evidence type="ECO:0000256" key="2">
    <source>
        <dbReference type="SAM" id="Phobius"/>
    </source>
</evidence>
<keyword evidence="2" id="KW-0812">Transmembrane</keyword>
<keyword evidence="5" id="KW-1185">Reference proteome</keyword>
<keyword evidence="3" id="KW-0732">Signal</keyword>
<evidence type="ECO:0000313" key="5">
    <source>
        <dbReference type="Proteomes" id="UP000431401"/>
    </source>
</evidence>
<evidence type="ECO:0000313" key="4">
    <source>
        <dbReference type="EMBL" id="MQY29908.1"/>
    </source>
</evidence>
<feature type="signal peptide" evidence="3">
    <location>
        <begin position="1"/>
        <end position="25"/>
    </location>
</feature>
<dbReference type="Proteomes" id="UP000431401">
    <property type="component" value="Unassembled WGS sequence"/>
</dbReference>
<reference evidence="4 5" key="1">
    <citation type="submission" date="2019-10" db="EMBL/GenBank/DDBJ databases">
        <title>Nocardia macrotermitis sp. nov. and Nocardia aurantia sp. nov., isolated from the gut of fungus growing-termite Macrotermes natalensis.</title>
        <authorList>
            <person name="Benndorf R."/>
            <person name="Schwitalla J."/>
            <person name="Martin K."/>
            <person name="De Beer W."/>
            <person name="Kaster A.-K."/>
            <person name="Vollmers J."/>
            <person name="Poulsen M."/>
            <person name="Beemelmanns C."/>
        </authorList>
    </citation>
    <scope>NUCLEOTIDE SEQUENCE [LARGE SCALE GENOMIC DNA]</scope>
    <source>
        <strain evidence="4 5">RB56</strain>
    </source>
</reference>
<gene>
    <name evidence="4" type="ORF">NRB56_55020</name>
</gene>
<sequence length="328" mass="32932">MIKRFATLLTAVAAVVLMAGGQAWAGPVTIHDDSKVLDAGRVTDAGNALPDPVQVFTTEKYADDNASFDREAQSHITGATDVVIAINTKSHHLAIRTGNNSHIRDTSAAGKAFGSAYGNGDYTGATVAALGSLNSAVGQGAPTKAPAHPPQAQHRGNQHSGFSLWGLLCPILFVVLIVGGIIALIRRRRGGDGGNSGGGGLFNRGGPQGGYGQPGYGQPGYGPGPYDQGYGQGYGGRPGMSPGMAGGLGAVGGVVGGGLLGYELGKMSGEHENHGDYERGYESGYQAGDDQPTNQDWGGGGGDSDFGGGGSDFGGSGGDFGGGSDSDF</sequence>
<feature type="compositionally biased region" description="Basic and acidic residues" evidence="1">
    <location>
        <begin position="271"/>
        <end position="281"/>
    </location>
</feature>
<keyword evidence="2" id="KW-0472">Membrane</keyword>
<evidence type="ECO:0008006" key="6">
    <source>
        <dbReference type="Google" id="ProtNLM"/>
    </source>
</evidence>
<feature type="region of interest" description="Disordered" evidence="1">
    <location>
        <begin position="271"/>
        <end position="328"/>
    </location>
</feature>
<feature type="chain" id="PRO_5029851907" description="TPM domain-containing protein" evidence="3">
    <location>
        <begin position="26"/>
        <end position="328"/>
    </location>
</feature>
<feature type="region of interest" description="Disordered" evidence="1">
    <location>
        <begin position="138"/>
        <end position="157"/>
    </location>
</feature>
<dbReference type="RefSeq" id="WP_153347113.1">
    <property type="nucleotide sequence ID" value="NZ_WEGI01000012.1"/>
</dbReference>
<dbReference type="AlphaFoldDB" id="A0A7K0DWD8"/>
<evidence type="ECO:0000256" key="1">
    <source>
        <dbReference type="SAM" id="MobiDB-lite"/>
    </source>
</evidence>
<evidence type="ECO:0000256" key="3">
    <source>
        <dbReference type="SAM" id="SignalP"/>
    </source>
</evidence>
<feature type="transmembrane region" description="Helical" evidence="2">
    <location>
        <begin position="162"/>
        <end position="185"/>
    </location>
</feature>
<feature type="region of interest" description="Disordered" evidence="1">
    <location>
        <begin position="193"/>
        <end position="234"/>
    </location>
</feature>
<dbReference type="OrthoDB" id="4568918at2"/>
<dbReference type="EMBL" id="WEGI01000012">
    <property type="protein sequence ID" value="MQY29908.1"/>
    <property type="molecule type" value="Genomic_DNA"/>
</dbReference>
<feature type="compositionally biased region" description="Gly residues" evidence="1">
    <location>
        <begin position="297"/>
        <end position="328"/>
    </location>
</feature>
<name>A0A7K0DWD8_9NOCA</name>